<keyword evidence="7 9" id="KW-1015">Disulfide bond</keyword>
<feature type="domain" description="SRCR" evidence="12">
    <location>
        <begin position="789"/>
        <end position="886"/>
    </location>
</feature>
<evidence type="ECO:0000256" key="6">
    <source>
        <dbReference type="ARBA" id="ARBA00023136"/>
    </source>
</evidence>
<dbReference type="FunFam" id="3.10.250.10:FF:000016">
    <property type="entry name" value="Scavenger receptor cysteine-rich protein type 12"/>
    <property type="match status" value="3"/>
</dbReference>
<feature type="disulfide bond" evidence="9">
    <location>
        <begin position="195"/>
        <end position="205"/>
    </location>
</feature>
<dbReference type="Gene3D" id="3.10.250.10">
    <property type="entry name" value="SRCR-like domain"/>
    <property type="match status" value="11"/>
</dbReference>
<dbReference type="FunFam" id="3.10.250.10:FF:000013">
    <property type="entry name" value="CD163 molecule like 1"/>
    <property type="match status" value="1"/>
</dbReference>
<keyword evidence="5 11" id="KW-1133">Transmembrane helix</keyword>
<feature type="domain" description="SRCR" evidence="12">
    <location>
        <begin position="889"/>
        <end position="989"/>
    </location>
</feature>
<dbReference type="SMART" id="SM00202">
    <property type="entry name" value="SR"/>
    <property type="match status" value="10"/>
</dbReference>
<feature type="disulfide bond" evidence="9">
    <location>
        <begin position="959"/>
        <end position="969"/>
    </location>
</feature>
<dbReference type="FunFam" id="3.10.250.10:FF:000006">
    <property type="entry name" value="neurotrypsin isoform X2"/>
    <property type="match status" value="3"/>
</dbReference>
<feature type="disulfide bond" evidence="9">
    <location>
        <begin position="619"/>
        <end position="680"/>
    </location>
</feature>
<feature type="disulfide bond" evidence="9">
    <location>
        <begin position="292"/>
        <end position="302"/>
    </location>
</feature>
<dbReference type="InterPro" id="IPR036772">
    <property type="entry name" value="SRCR-like_dom_sf"/>
</dbReference>
<dbReference type="GO" id="GO:0005886">
    <property type="term" value="C:plasma membrane"/>
    <property type="evidence" value="ECO:0007669"/>
    <property type="project" value="TreeGrafter"/>
</dbReference>
<evidence type="ECO:0000256" key="3">
    <source>
        <dbReference type="ARBA" id="ARBA00022729"/>
    </source>
</evidence>
<feature type="domain" description="SRCR" evidence="12">
    <location>
        <begin position="229"/>
        <end position="319"/>
    </location>
</feature>
<comment type="subcellular location">
    <subcellularLocation>
        <location evidence="1">Membrane</location>
        <topology evidence="1">Single-pass membrane protein</topology>
    </subcellularLocation>
</comment>
<feature type="disulfide bond" evidence="9">
    <location>
        <begin position="1061"/>
        <end position="1071"/>
    </location>
</feature>
<dbReference type="InterPro" id="IPR036179">
    <property type="entry name" value="Ig-like_dom_sf"/>
</dbReference>
<keyword evidence="4" id="KW-0677">Repeat</keyword>
<dbReference type="Proteomes" id="UP001460270">
    <property type="component" value="Unassembled WGS sequence"/>
</dbReference>
<feature type="disulfide bond" evidence="9">
    <location>
        <begin position="1164"/>
        <end position="1174"/>
    </location>
</feature>
<evidence type="ECO:0000256" key="5">
    <source>
        <dbReference type="ARBA" id="ARBA00022989"/>
    </source>
</evidence>
<comment type="caution">
    <text evidence="13">The sequence shown here is derived from an EMBL/GenBank/DDBJ whole genome shotgun (WGS) entry which is preliminary data.</text>
</comment>
<dbReference type="Pfam" id="PF00530">
    <property type="entry name" value="SRCR"/>
    <property type="match status" value="11"/>
</dbReference>
<dbReference type="SUPFAM" id="SSF48726">
    <property type="entry name" value="Immunoglobulin"/>
    <property type="match status" value="1"/>
</dbReference>
<feature type="domain" description="SRCR" evidence="12">
    <location>
        <begin position="479"/>
        <end position="576"/>
    </location>
</feature>
<feature type="disulfide bond" evidence="9">
    <location>
        <begin position="445"/>
        <end position="455"/>
    </location>
</feature>
<dbReference type="PROSITE" id="PS00420">
    <property type="entry name" value="SRCR_1"/>
    <property type="match status" value="1"/>
</dbReference>
<dbReference type="SUPFAM" id="SSF56487">
    <property type="entry name" value="SRCR-like"/>
    <property type="match status" value="11"/>
</dbReference>
<organism evidence="13 14">
    <name type="scientific">Mugilogobius chulae</name>
    <name type="common">yellowstripe goby</name>
    <dbReference type="NCBI Taxonomy" id="88201"/>
    <lineage>
        <taxon>Eukaryota</taxon>
        <taxon>Metazoa</taxon>
        <taxon>Chordata</taxon>
        <taxon>Craniata</taxon>
        <taxon>Vertebrata</taxon>
        <taxon>Euteleostomi</taxon>
        <taxon>Actinopterygii</taxon>
        <taxon>Neopterygii</taxon>
        <taxon>Teleostei</taxon>
        <taxon>Neoteleostei</taxon>
        <taxon>Acanthomorphata</taxon>
        <taxon>Gobiaria</taxon>
        <taxon>Gobiiformes</taxon>
        <taxon>Gobioidei</taxon>
        <taxon>Gobiidae</taxon>
        <taxon>Gobionellinae</taxon>
        <taxon>Mugilogobius</taxon>
    </lineage>
</organism>
<evidence type="ECO:0000313" key="13">
    <source>
        <dbReference type="EMBL" id="KAK7933217.1"/>
    </source>
</evidence>
<proteinExistence type="predicted"/>
<evidence type="ECO:0000256" key="7">
    <source>
        <dbReference type="ARBA" id="ARBA00023157"/>
    </source>
</evidence>
<evidence type="ECO:0000313" key="14">
    <source>
        <dbReference type="Proteomes" id="UP001460270"/>
    </source>
</evidence>
<sequence>MTEVVFPLTLEVGAKSDFKLSVVTAITSQTLPKPHETTALDGVRRCGPGVPLFGKGRGGETRSRFFPRHVTVKRKYRPKTTGPNNICSLTPRNEEGLTGNTMEVFGDGKQRLIWLICLLSLPLSADCDSIRLSQSKCSGRVEVLHDGRWGSVCDDHWSHANSEVLCRELGCGPVKGTKKGFSDTIGDIWLDDIKCKGNETSLLSCQHSNFGEHNCDHSEDAGVICYDPIRVSNGTSRCSGTLEVTLNGEWGVLCHDNFNPNLAKTVCDQLFCGHHLKTEASIQKHMGYTGSCPGNITSLSECSLTKSSEMCHGVALSCSGFREIKLVNGSDRCSGRVEVFFNKQWGTVCDDNWDLKDAQVVCRAVDCGAALEVVPNSFLVKVKETSAHIRLINGTTSCSGRVEFTVNDQWSSARKSTWGMNEATAVSISGSNSANEPSRVYDVSCKGTESSLRECTRTKYNGTSGVKAEDATVVCTGKTVLSDGPNRCSGRVEVYHKGRWADVCTDSWDMNEAQVVCQELNCGSPHKIISSSGRAGASVWVNQSDCNGHEADLSLCPLQFTNRTCGSSTVAGIICSEGLVVRLGNGQDRCSGRVEIRQGDKWGTVCASSWNQNKARIVCDLLECGHLANVSTGRLFPRGVGPVYDASDACFASLKSIHQCSLNGFPASGCGHDQDVGIVCGGDSSIRLINGTDRCSGRVEILHDTKWGTVCDDQWDIKDAQVVCRSKDCGTPLMAVPGAFFGQGSGRIWLDDVECLGNESSLAQCVHLGFGNGNCGHGEDAGVICSAHLRVHSGPDQCSGSVDVYYDGEWLPAVNVNWGMNEAAVVCKEMNCGDPKSVSERYSQSEFQRGFKVSCTGRESSLSQCTVRAYTKISSEKLRYATTTCSGNVKLVDGPNRCAGRVEIFHKGRWGNVCGASWDKNDAQVICQQLNCGKAFQISTDPNHFGHGMGLFMVEHIECNGRESLLDQCRVALGDKDCNSSSVASVVCSDSLNIRLVGGADHCSGRVEVRMGSGWGSVCGANWGVEKAETLCELLQCGQAVNISTVLHRGTGPVSDPAPSCFSSVQNLKDCLNSGVPRTTCAQNNDASVVCAAQIRLMGGSNSCSGRVELFYKGEWGTVCDDDWGMEEAGVVCAQLGCGISVSVSSGSSFGRGKGQIWLDNMQCKGTESVLTQCAHNGWGNHNCGHDEDAGVTCLDTLQKPKLFINPGPEVGWGEKAHFTCTLGAKQTGGTFALKKSNGTFSMEKFSINEAVVFTLPKVNLSLNGHYYCEYKRTLRLETPSIHITSTYSMTLLSKTNISISRGYSFNATCSVRSAYPGGFFYVTKSKVKVSEKKPAVQRSDQQETVFEFPYVQYLDKGEYSCVFGVNLSSQTFESTPSEVMHVAVVAGASTSVALGVVITLLVLLALGVVGYLVWRKKKWENVVGFVSRLGGALQDFGNNVTGGAAAPRGFSNINVDMDGLHMSKSCVSGSQWSPNTLLSCSVGDMSVRGPQTAAPGFADVQTAGPETAASSSTSAALELPLSDMDQDFGSAVHAPLP</sequence>
<feature type="disulfide bond" evidence="9">
    <location>
        <begin position="755"/>
        <end position="765"/>
    </location>
</feature>
<evidence type="ECO:0000259" key="12">
    <source>
        <dbReference type="PROSITE" id="PS50287"/>
    </source>
</evidence>
<dbReference type="FunFam" id="3.10.250.10:FF:000004">
    <property type="entry name" value="Scavenger receptor cysteine-rich type 1 protein M130"/>
    <property type="match status" value="1"/>
</dbReference>
<feature type="disulfide bond" evidence="9">
    <location>
        <begin position="1120"/>
        <end position="1184"/>
    </location>
</feature>
<keyword evidence="3" id="KW-0732">Signal</keyword>
<dbReference type="PANTHER" id="PTHR48071">
    <property type="entry name" value="SRCR DOMAIN-CONTAINING PROTEIN"/>
    <property type="match status" value="1"/>
</dbReference>
<evidence type="ECO:0000256" key="4">
    <source>
        <dbReference type="ARBA" id="ARBA00022737"/>
    </source>
</evidence>
<keyword evidence="14" id="KW-1185">Reference proteome</keyword>
<dbReference type="EMBL" id="JBBPFD010000003">
    <property type="protein sequence ID" value="KAK7933217.1"/>
    <property type="molecule type" value="Genomic_DNA"/>
</dbReference>
<keyword evidence="2 11" id="KW-0812">Transmembrane</keyword>
<gene>
    <name evidence="13" type="ORF">WMY93_004113</name>
</gene>
<reference evidence="14" key="1">
    <citation type="submission" date="2024-04" db="EMBL/GenBank/DDBJ databases">
        <title>Salinicola lusitanus LLJ914,a marine bacterium isolated from the Okinawa Trough.</title>
        <authorList>
            <person name="Li J."/>
        </authorList>
    </citation>
    <scope>NUCLEOTIDE SEQUENCE [LARGE SCALE GENOMIC DNA]</scope>
</reference>
<comment type="caution">
    <text evidence="9">Lacks conserved residue(s) required for the propagation of feature annotation.</text>
</comment>
<feature type="disulfide bond" evidence="9">
    <location>
        <begin position="711"/>
        <end position="775"/>
    </location>
</feature>
<evidence type="ECO:0000256" key="9">
    <source>
        <dbReference type="PROSITE-ProRule" id="PRU00196"/>
    </source>
</evidence>
<feature type="domain" description="SRCR" evidence="12">
    <location>
        <begin position="324"/>
        <end position="476"/>
    </location>
</feature>
<name>A0AAW0PMU4_9GOBI</name>
<keyword evidence="8" id="KW-0325">Glycoprotein</keyword>
<feature type="compositionally biased region" description="Low complexity" evidence="10">
    <location>
        <begin position="1503"/>
        <end position="1521"/>
    </location>
</feature>
<evidence type="ECO:0000256" key="1">
    <source>
        <dbReference type="ARBA" id="ARBA00004167"/>
    </source>
</evidence>
<evidence type="ECO:0000256" key="2">
    <source>
        <dbReference type="ARBA" id="ARBA00022692"/>
    </source>
</evidence>
<feature type="disulfide bond" evidence="9">
    <location>
        <begin position="927"/>
        <end position="988"/>
    </location>
</feature>
<feature type="disulfide bond" evidence="9">
    <location>
        <begin position="1133"/>
        <end position="1194"/>
    </location>
</feature>
<feature type="domain" description="SRCR" evidence="12">
    <location>
        <begin position="1095"/>
        <end position="1195"/>
    </location>
</feature>
<feature type="disulfide bond" evidence="9">
    <location>
        <begin position="914"/>
        <end position="978"/>
    </location>
</feature>
<protein>
    <recommendedName>
        <fullName evidence="12">SRCR domain-containing protein</fullName>
    </recommendedName>
</protein>
<feature type="disulfide bond" evidence="9">
    <location>
        <begin position="724"/>
        <end position="785"/>
    </location>
</feature>
<dbReference type="Gene3D" id="2.60.40.10">
    <property type="entry name" value="Immunoglobulins"/>
    <property type="match status" value="2"/>
</dbReference>
<evidence type="ECO:0000256" key="11">
    <source>
        <dbReference type="SAM" id="Phobius"/>
    </source>
</evidence>
<feature type="domain" description="SRCR" evidence="12">
    <location>
        <begin position="686"/>
        <end position="786"/>
    </location>
</feature>
<evidence type="ECO:0000256" key="10">
    <source>
        <dbReference type="SAM" id="MobiDB-lite"/>
    </source>
</evidence>
<dbReference type="FunFam" id="3.10.250.10:FF:000031">
    <property type="entry name" value="RIKEN cDNA 5830411N06, isoform CRA_a"/>
    <property type="match status" value="1"/>
</dbReference>
<dbReference type="PROSITE" id="PS50287">
    <property type="entry name" value="SRCR_2"/>
    <property type="match status" value="10"/>
</dbReference>
<feature type="transmembrane region" description="Helical" evidence="11">
    <location>
        <begin position="1393"/>
        <end position="1415"/>
    </location>
</feature>
<keyword evidence="6 11" id="KW-0472">Membrane</keyword>
<dbReference type="InterPro" id="IPR013783">
    <property type="entry name" value="Ig-like_fold"/>
</dbReference>
<feature type="region of interest" description="Disordered" evidence="10">
    <location>
        <begin position="1494"/>
        <end position="1521"/>
    </location>
</feature>
<dbReference type="PANTHER" id="PTHR48071:SF27">
    <property type="entry name" value="SCAVENGER RECEPTOR CYSTEINE-RICH TYPE 1 PROTEIN M130-LIKE"/>
    <property type="match status" value="1"/>
</dbReference>
<dbReference type="GO" id="GO:0004252">
    <property type="term" value="F:serine-type endopeptidase activity"/>
    <property type="evidence" value="ECO:0007669"/>
    <property type="project" value="TreeGrafter"/>
</dbReference>
<feature type="disulfide bond" evidence="9">
    <location>
        <begin position="546"/>
        <end position="556"/>
    </location>
</feature>
<feature type="domain" description="SRCR" evidence="12">
    <location>
        <begin position="994"/>
        <end position="1092"/>
    </location>
</feature>
<feature type="domain" description="SRCR" evidence="12">
    <location>
        <begin position="130"/>
        <end position="226"/>
    </location>
</feature>
<feature type="disulfide bond" evidence="9">
    <location>
        <begin position="606"/>
        <end position="670"/>
    </location>
</feature>
<feature type="disulfide bond" evidence="9">
    <location>
        <begin position="855"/>
        <end position="865"/>
    </location>
</feature>
<accession>A0AAW0PMU4</accession>
<feature type="disulfide bond" evidence="9">
    <location>
        <begin position="650"/>
        <end position="660"/>
    </location>
</feature>
<dbReference type="InterPro" id="IPR001190">
    <property type="entry name" value="SRCR"/>
</dbReference>
<dbReference type="PRINTS" id="PR00258">
    <property type="entry name" value="SPERACTRCPTR"/>
</dbReference>
<evidence type="ECO:0000256" key="8">
    <source>
        <dbReference type="ARBA" id="ARBA00023180"/>
    </source>
</evidence>
<dbReference type="GO" id="GO:0031638">
    <property type="term" value="P:zymogen activation"/>
    <property type="evidence" value="ECO:0007669"/>
    <property type="project" value="TreeGrafter"/>
</dbReference>
<feature type="domain" description="SRCR" evidence="12">
    <location>
        <begin position="581"/>
        <end position="681"/>
    </location>
</feature>